<dbReference type="InterPro" id="IPR013105">
    <property type="entry name" value="TPR_2"/>
</dbReference>
<evidence type="ECO:0000256" key="3">
    <source>
        <dbReference type="PROSITE-ProRule" id="PRU00339"/>
    </source>
</evidence>
<dbReference type="SUPFAM" id="SSF48452">
    <property type="entry name" value="TPR-like"/>
    <property type="match status" value="1"/>
</dbReference>
<evidence type="ECO:0000256" key="2">
    <source>
        <dbReference type="ARBA" id="ARBA00022803"/>
    </source>
</evidence>
<gene>
    <name evidence="4" type="ORF">ENJ96_08875</name>
</gene>
<keyword evidence="1" id="KW-0677">Repeat</keyword>
<dbReference type="SMART" id="SM00028">
    <property type="entry name" value="TPR"/>
    <property type="match status" value="3"/>
</dbReference>
<sequence length="209" mass="24507">MRKGAVCGRPFFGYFYGMRPEDLKNLLFGLTLVGLLALAFQYVTAEREEFPGEMLYREGNYRLEHQEYERALECFKEVQKINPDYYPAKLGEALVYLQTERYRKARSLLDELIKEHPDFAEAWANRGILNDRQGRYQEAVKDYRKALELKPELAKGPGFFYRLLYNIKEKPSTIADRLKYLEAELAKPPEERLLRVPELDAKQPIQKGS</sequence>
<dbReference type="InterPro" id="IPR011990">
    <property type="entry name" value="TPR-like_helical_dom_sf"/>
</dbReference>
<proteinExistence type="predicted"/>
<comment type="caution">
    <text evidence="4">The sequence shown here is derived from an EMBL/GenBank/DDBJ whole genome shotgun (WGS) entry which is preliminary data.</text>
</comment>
<accession>A0A7V5U3B9</accession>
<reference evidence="4" key="1">
    <citation type="journal article" date="2020" name="mSystems">
        <title>Genome- and Community-Level Interaction Insights into Carbon Utilization and Element Cycling Functions of Hydrothermarchaeota in Hydrothermal Sediment.</title>
        <authorList>
            <person name="Zhou Z."/>
            <person name="Liu Y."/>
            <person name="Xu W."/>
            <person name="Pan J."/>
            <person name="Luo Z.H."/>
            <person name="Li M."/>
        </authorList>
    </citation>
    <scope>NUCLEOTIDE SEQUENCE [LARGE SCALE GENOMIC DNA]</scope>
    <source>
        <strain evidence="4">HyVt-533</strain>
    </source>
</reference>
<name>A0A7V5U3B9_9BACT</name>
<dbReference type="Proteomes" id="UP000886101">
    <property type="component" value="Unassembled WGS sequence"/>
</dbReference>
<dbReference type="InterPro" id="IPR050498">
    <property type="entry name" value="Ycf3"/>
</dbReference>
<feature type="repeat" description="TPR" evidence="3">
    <location>
        <begin position="52"/>
        <end position="85"/>
    </location>
</feature>
<dbReference type="PANTHER" id="PTHR44858">
    <property type="entry name" value="TETRATRICOPEPTIDE REPEAT PROTEIN 6"/>
    <property type="match status" value="1"/>
</dbReference>
<keyword evidence="2 3" id="KW-0802">TPR repeat</keyword>
<evidence type="ECO:0000313" key="4">
    <source>
        <dbReference type="EMBL" id="HHI97946.1"/>
    </source>
</evidence>
<dbReference type="PANTHER" id="PTHR44858:SF1">
    <property type="entry name" value="UDP-N-ACETYLGLUCOSAMINE--PEPTIDE N-ACETYLGLUCOSAMINYLTRANSFERASE SPINDLY-RELATED"/>
    <property type="match status" value="1"/>
</dbReference>
<dbReference type="PROSITE" id="PS50005">
    <property type="entry name" value="TPR"/>
    <property type="match status" value="2"/>
</dbReference>
<dbReference type="EMBL" id="DROK01000262">
    <property type="protein sequence ID" value="HHI97946.1"/>
    <property type="molecule type" value="Genomic_DNA"/>
</dbReference>
<dbReference type="Gene3D" id="1.25.40.10">
    <property type="entry name" value="Tetratricopeptide repeat domain"/>
    <property type="match status" value="1"/>
</dbReference>
<feature type="repeat" description="TPR" evidence="3">
    <location>
        <begin position="120"/>
        <end position="153"/>
    </location>
</feature>
<dbReference type="InterPro" id="IPR019734">
    <property type="entry name" value="TPR_rpt"/>
</dbReference>
<protein>
    <submittedName>
        <fullName evidence="4">Tetratricopeptide repeat protein</fullName>
    </submittedName>
</protein>
<dbReference type="Pfam" id="PF07719">
    <property type="entry name" value="TPR_2"/>
    <property type="match status" value="1"/>
</dbReference>
<organism evidence="4">
    <name type="scientific">Thermodesulfatator atlanticus</name>
    <dbReference type="NCBI Taxonomy" id="501497"/>
    <lineage>
        <taxon>Bacteria</taxon>
        <taxon>Pseudomonadati</taxon>
        <taxon>Thermodesulfobacteriota</taxon>
        <taxon>Thermodesulfobacteria</taxon>
        <taxon>Thermodesulfobacteriales</taxon>
        <taxon>Thermodesulfatatoraceae</taxon>
        <taxon>Thermodesulfatator</taxon>
    </lineage>
</organism>
<evidence type="ECO:0000256" key="1">
    <source>
        <dbReference type="ARBA" id="ARBA00022737"/>
    </source>
</evidence>
<dbReference type="PROSITE" id="PS50293">
    <property type="entry name" value="TPR_REGION"/>
    <property type="match status" value="1"/>
</dbReference>
<dbReference type="AlphaFoldDB" id="A0A7V5U3B9"/>
<dbReference type="Pfam" id="PF13432">
    <property type="entry name" value="TPR_16"/>
    <property type="match status" value="1"/>
</dbReference>